<evidence type="ECO:0000313" key="1">
    <source>
        <dbReference type="EMBL" id="BBB33559.1"/>
    </source>
</evidence>
<dbReference type="EMBL" id="AP017470">
    <property type="protein sequence ID" value="BBB33559.1"/>
    <property type="molecule type" value="Genomic_DNA"/>
</dbReference>
<dbReference type="RefSeq" id="WP_201327870.1">
    <property type="nucleotide sequence ID" value="NZ_AP017470.1"/>
</dbReference>
<reference evidence="1 2" key="1">
    <citation type="journal article" date="2012" name="Extremophiles">
        <title>Thermotomaculum hydrothermale gen. nov., sp. nov., a novel heterotrophic thermophile within the phylum Acidobacteria from a deep-sea hydrothermal vent chimney in the Southern Okinawa Trough.</title>
        <authorList>
            <person name="Izumi H."/>
            <person name="Nunoura T."/>
            <person name="Miyazaki M."/>
            <person name="Mino S."/>
            <person name="Toki T."/>
            <person name="Takai K."/>
            <person name="Sako Y."/>
            <person name="Sawabe T."/>
            <person name="Nakagawa S."/>
        </authorList>
    </citation>
    <scope>NUCLEOTIDE SEQUENCE [LARGE SCALE GENOMIC DNA]</scope>
    <source>
        <strain evidence="1 2">AC55</strain>
    </source>
</reference>
<sequence length="177" mass="20367">MKKIIVVLIIIAIPFIAKGFEVKLIHSPEIESEADGVVFIPSENTPYEFTGFLEEEIKKNTKLEVINRKAFSDFLKNHKIGRERITEKDLIKIYKTFGNIDIIFVDLKNLSVEKDFLKGKIPCKKGTIDFEISVFHSRDGLVLKNKNIEFQTTVCSKTPIYPETSKVVEILFFKLLK</sequence>
<protein>
    <submittedName>
        <fullName evidence="1">Uncharacterized protein</fullName>
    </submittedName>
</protein>
<dbReference type="AlphaFoldDB" id="A0A7R6PH05"/>
<proteinExistence type="predicted"/>
<accession>A0A7R6PH05</accession>
<gene>
    <name evidence="1" type="ORF">TTHT_2125</name>
</gene>
<name>A0A7R6PH05_9BACT</name>
<evidence type="ECO:0000313" key="2">
    <source>
        <dbReference type="Proteomes" id="UP000595564"/>
    </source>
</evidence>
<dbReference type="KEGG" id="thyd:TTHT_2125"/>
<organism evidence="1 2">
    <name type="scientific">Thermotomaculum hydrothermale</name>
    <dbReference type="NCBI Taxonomy" id="981385"/>
    <lineage>
        <taxon>Bacteria</taxon>
        <taxon>Pseudomonadati</taxon>
        <taxon>Acidobacteriota</taxon>
        <taxon>Holophagae</taxon>
        <taxon>Thermotomaculales</taxon>
        <taxon>Thermotomaculaceae</taxon>
        <taxon>Thermotomaculum</taxon>
    </lineage>
</organism>
<keyword evidence="2" id="KW-1185">Reference proteome</keyword>
<dbReference type="Proteomes" id="UP000595564">
    <property type="component" value="Chromosome"/>
</dbReference>